<evidence type="ECO:0000313" key="1">
    <source>
        <dbReference type="EMBL" id="EHQ60640.1"/>
    </source>
</evidence>
<dbReference type="EMBL" id="AHKH01000062">
    <property type="protein sequence ID" value="EHQ60640.1"/>
    <property type="molecule type" value="Genomic_DNA"/>
</dbReference>
<gene>
    <name evidence="1" type="ORF">PDENDC454_19243</name>
</gene>
<dbReference type="Proteomes" id="UP000003900">
    <property type="component" value="Unassembled WGS sequence"/>
</dbReference>
<sequence>MSACAGTLGAASRYPAVTVYRTISVYVVLAGNLHAFEEIYKQTIDQGYRTLSSNTVNNRCGRSGRSASLPRE</sequence>
<keyword evidence="2" id="KW-1185">Reference proteome</keyword>
<reference evidence="1 2" key="1">
    <citation type="journal article" date="2012" name="J. Bacteriol.">
        <title>Genome Sequence of the Pattern-Forming Social Bacterium Paenibacillus dendritiformis C454 Chiral Morphotype.</title>
        <authorList>
            <person name="Sirota-Madi A."/>
            <person name="Olender T."/>
            <person name="Helman Y."/>
            <person name="Brainis I."/>
            <person name="Finkelshtein A."/>
            <person name="Roth D."/>
            <person name="Hagai E."/>
            <person name="Leshkowitz D."/>
            <person name="Brodsky L."/>
            <person name="Galatenko V."/>
            <person name="Nikolaev V."/>
            <person name="Gutnick D.L."/>
            <person name="Lancet D."/>
            <person name="Ben-Jacob E."/>
        </authorList>
    </citation>
    <scope>NUCLEOTIDE SEQUENCE [LARGE SCALE GENOMIC DNA]</scope>
    <source>
        <strain evidence="1 2">C454</strain>
    </source>
</reference>
<proteinExistence type="predicted"/>
<accession>H3SJX1</accession>
<dbReference type="AlphaFoldDB" id="H3SJX1"/>
<name>H3SJX1_9BACL</name>
<evidence type="ECO:0000313" key="2">
    <source>
        <dbReference type="Proteomes" id="UP000003900"/>
    </source>
</evidence>
<organism evidence="1 2">
    <name type="scientific">Paenibacillus dendritiformis C454</name>
    <dbReference type="NCBI Taxonomy" id="1131935"/>
    <lineage>
        <taxon>Bacteria</taxon>
        <taxon>Bacillati</taxon>
        <taxon>Bacillota</taxon>
        <taxon>Bacilli</taxon>
        <taxon>Bacillales</taxon>
        <taxon>Paenibacillaceae</taxon>
        <taxon>Paenibacillus</taxon>
    </lineage>
</organism>
<protein>
    <submittedName>
        <fullName evidence="1">Uncharacterized protein</fullName>
    </submittedName>
</protein>
<comment type="caution">
    <text evidence="1">The sequence shown here is derived from an EMBL/GenBank/DDBJ whole genome shotgun (WGS) entry which is preliminary data.</text>
</comment>